<gene>
    <name evidence="2" type="ORF">SAMN06265368_4014</name>
</gene>
<dbReference type="Gene3D" id="3.40.50.1820">
    <property type="entry name" value="alpha/beta hydrolase"/>
    <property type="match status" value="1"/>
</dbReference>
<dbReference type="InterPro" id="IPR029058">
    <property type="entry name" value="AB_hydrolase_fold"/>
</dbReference>
<dbReference type="PRINTS" id="PR00111">
    <property type="entry name" value="ABHYDROLASE"/>
</dbReference>
<accession>A0A285PI04</accession>
<dbReference type="Pfam" id="PF12697">
    <property type="entry name" value="Abhydrolase_6"/>
    <property type="match status" value="1"/>
</dbReference>
<dbReference type="OrthoDB" id="9804723at2"/>
<dbReference type="GO" id="GO:0047372">
    <property type="term" value="F:monoacylglycerol lipase activity"/>
    <property type="evidence" value="ECO:0007669"/>
    <property type="project" value="TreeGrafter"/>
</dbReference>
<sequence length="257" mass="27777">MAQTQLNHVQMGPEEGELVVFIHGFAGDLTGWGNLQVGLSSSIRSIAFDLPGHGGSLDYPESCNAMVAAKAIMADLEALGEQRVHLVGHSLGGATASLIAFKKPELVASLTLLAPGGFGPEINHNLLRHYSKAKDVDQIHILLEQFFGWEFEVPKALAEQVAKYRENPGALDAVQATAEAIIDGNVQKCLPTAQFADFSFPVKVIWGTQDRVLPTRQSHKLPGVIATHVFERVGHMPHIEIPREVLALIRQNVATGS</sequence>
<dbReference type="PANTHER" id="PTHR43798">
    <property type="entry name" value="MONOACYLGLYCEROL LIPASE"/>
    <property type="match status" value="1"/>
</dbReference>
<dbReference type="AlphaFoldDB" id="A0A285PI04"/>
<dbReference type="GO" id="GO:0046464">
    <property type="term" value="P:acylglycerol catabolic process"/>
    <property type="evidence" value="ECO:0007669"/>
    <property type="project" value="TreeGrafter"/>
</dbReference>
<proteinExistence type="predicted"/>
<dbReference type="SUPFAM" id="SSF53474">
    <property type="entry name" value="alpha/beta-Hydrolases"/>
    <property type="match status" value="1"/>
</dbReference>
<reference evidence="2 3" key="1">
    <citation type="submission" date="2017-09" db="EMBL/GenBank/DDBJ databases">
        <authorList>
            <person name="Ehlers B."/>
            <person name="Leendertz F.H."/>
        </authorList>
    </citation>
    <scope>NUCLEOTIDE SEQUENCE [LARGE SCALE GENOMIC DNA]</scope>
    <source>
        <strain evidence="2 3">DSM 18289</strain>
    </source>
</reference>
<keyword evidence="2" id="KW-0808">Transferase</keyword>
<keyword evidence="2" id="KW-0670">Pyruvate</keyword>
<dbReference type="GO" id="GO:0016740">
    <property type="term" value="F:transferase activity"/>
    <property type="evidence" value="ECO:0007669"/>
    <property type="project" value="UniProtKB-KW"/>
</dbReference>
<dbReference type="GO" id="GO:0016020">
    <property type="term" value="C:membrane"/>
    <property type="evidence" value="ECO:0007669"/>
    <property type="project" value="TreeGrafter"/>
</dbReference>
<dbReference type="InterPro" id="IPR000073">
    <property type="entry name" value="AB_hydrolase_1"/>
</dbReference>
<dbReference type="Proteomes" id="UP000219439">
    <property type="component" value="Unassembled WGS sequence"/>
</dbReference>
<protein>
    <submittedName>
        <fullName evidence="2">Pyruvate dehydrogenase E2 component (Dihydrolipoamide acetyltransferase)</fullName>
    </submittedName>
</protein>
<keyword evidence="3" id="KW-1185">Reference proteome</keyword>
<name>A0A285PI04_9HYPH</name>
<dbReference type="PANTHER" id="PTHR43798:SF33">
    <property type="entry name" value="HYDROLASE, PUTATIVE (AFU_ORTHOLOGUE AFUA_2G14860)-RELATED"/>
    <property type="match status" value="1"/>
</dbReference>
<dbReference type="RefSeq" id="WP_097155279.1">
    <property type="nucleotide sequence ID" value="NZ_OBEL01000006.1"/>
</dbReference>
<dbReference type="EMBL" id="OBEL01000006">
    <property type="protein sequence ID" value="SNZ20903.1"/>
    <property type="molecule type" value="Genomic_DNA"/>
</dbReference>
<organism evidence="2 3">
    <name type="scientific">Cohaesibacter gelatinilyticus</name>
    <dbReference type="NCBI Taxonomy" id="372072"/>
    <lineage>
        <taxon>Bacteria</taxon>
        <taxon>Pseudomonadati</taxon>
        <taxon>Pseudomonadota</taxon>
        <taxon>Alphaproteobacteria</taxon>
        <taxon>Hyphomicrobiales</taxon>
        <taxon>Cohaesibacteraceae</taxon>
    </lineage>
</organism>
<evidence type="ECO:0000313" key="2">
    <source>
        <dbReference type="EMBL" id="SNZ20903.1"/>
    </source>
</evidence>
<dbReference type="InterPro" id="IPR050266">
    <property type="entry name" value="AB_hydrolase_sf"/>
</dbReference>
<evidence type="ECO:0000313" key="3">
    <source>
        <dbReference type="Proteomes" id="UP000219439"/>
    </source>
</evidence>
<feature type="domain" description="AB hydrolase-1" evidence="1">
    <location>
        <begin position="19"/>
        <end position="247"/>
    </location>
</feature>
<evidence type="ECO:0000259" key="1">
    <source>
        <dbReference type="Pfam" id="PF12697"/>
    </source>
</evidence>